<organism evidence="2">
    <name type="scientific">Fusarium oxysporum f. sp. pisi HDV247</name>
    <dbReference type="NCBI Taxonomy" id="1080344"/>
    <lineage>
        <taxon>Eukaryota</taxon>
        <taxon>Fungi</taxon>
        <taxon>Dikarya</taxon>
        <taxon>Ascomycota</taxon>
        <taxon>Pezizomycotina</taxon>
        <taxon>Sordariomycetes</taxon>
        <taxon>Hypocreomycetidae</taxon>
        <taxon>Hypocreales</taxon>
        <taxon>Nectriaceae</taxon>
        <taxon>Fusarium</taxon>
        <taxon>Fusarium oxysporum species complex</taxon>
    </lineage>
</organism>
<feature type="region of interest" description="Disordered" evidence="1">
    <location>
        <begin position="145"/>
        <end position="167"/>
    </location>
</feature>
<dbReference type="Proteomes" id="UP000030751">
    <property type="component" value="Unassembled WGS sequence"/>
</dbReference>
<sequence length="354" mass="40023">MASHAGNNSLILIPEIIWPDDLPAAPQFQEEDETPVVPESIEPDDRHWTEILAEQVARVPAFRSEATKRRCKDIYSELVPNSDVDWEQDGPDTICRVIGLPCQGRDLRKISSLKRHLQTIPHFLHDASLARLRLAPEQTVDHDGAGELAEGQNEDYSHLPNSEVDWETDGPPNMCRVVGLSCYRQTFHRLRRHLNNRNHLLHEASLAQRLSASEKTTDRQILLPPPPKKPKLAHTVSIEELMGDNLVLEDKPFNEALQLPSSLSYPPGLVIPDSQDSEDEEMIPSPVAEPRLKHTIEKTTGDNLVMEDKSFEEASKMPLSFYYPPWGVIQDSDEDSENEPFVCACHEAVRMSME</sequence>
<dbReference type="OrthoDB" id="5105620at2759"/>
<protein>
    <submittedName>
        <fullName evidence="2">Uncharacterized protein</fullName>
    </submittedName>
</protein>
<name>W9Q9F1_FUSOX</name>
<evidence type="ECO:0000256" key="1">
    <source>
        <dbReference type="SAM" id="MobiDB-lite"/>
    </source>
</evidence>
<proteinExistence type="predicted"/>
<reference evidence="2" key="1">
    <citation type="submission" date="2011-10" db="EMBL/GenBank/DDBJ databases">
        <title>The Genome Sequence of Fusarium oxysporum HDV247.</title>
        <authorList>
            <consortium name="The Broad Institute Genome Sequencing Platform"/>
            <person name="Ma L.-J."/>
            <person name="Gale L.R."/>
            <person name="Schwartz D.C."/>
            <person name="Zhou S."/>
            <person name="Corby-Kistler H."/>
            <person name="Young S.K."/>
            <person name="Zeng Q."/>
            <person name="Gargeya S."/>
            <person name="Fitzgerald M."/>
            <person name="Haas B."/>
            <person name="Abouelleil A."/>
            <person name="Alvarado L."/>
            <person name="Arachchi H.M."/>
            <person name="Berlin A."/>
            <person name="Brown A."/>
            <person name="Chapman S.B."/>
            <person name="Chen Z."/>
            <person name="Dunbar C."/>
            <person name="Freedman E."/>
            <person name="Gearin G."/>
            <person name="Goldberg J."/>
            <person name="Griggs A."/>
            <person name="Gujja S."/>
            <person name="Heiman D."/>
            <person name="Howarth C."/>
            <person name="Larson L."/>
            <person name="Lui A."/>
            <person name="MacDonald P.J.P."/>
            <person name="Montmayeur A."/>
            <person name="Murphy C."/>
            <person name="Neiman D."/>
            <person name="Pearson M."/>
            <person name="Priest M."/>
            <person name="Roberts A."/>
            <person name="Saif S."/>
            <person name="Shea T."/>
            <person name="Shenoy N."/>
            <person name="Sisk P."/>
            <person name="Stolte C."/>
            <person name="Sykes S."/>
            <person name="Wortman J."/>
            <person name="Nusbaum C."/>
            <person name="Birren B."/>
        </authorList>
    </citation>
    <scope>NUCLEOTIDE SEQUENCE [LARGE SCALE GENOMIC DNA]</scope>
    <source>
        <strain evidence="2">HDV247</strain>
    </source>
</reference>
<dbReference type="AlphaFoldDB" id="W9Q9F1"/>
<accession>W9Q9F1</accession>
<gene>
    <name evidence="2" type="ORF">FOVG_03684</name>
</gene>
<dbReference type="HOGENOM" id="CLU_826511_0_0_1"/>
<dbReference type="EMBL" id="JH650969">
    <property type="protein sequence ID" value="EXA51217.1"/>
    <property type="molecule type" value="Genomic_DNA"/>
</dbReference>
<evidence type="ECO:0000313" key="2">
    <source>
        <dbReference type="EMBL" id="EXA51217.1"/>
    </source>
</evidence>
<reference evidence="2" key="2">
    <citation type="submission" date="2012-05" db="EMBL/GenBank/DDBJ databases">
        <title>Annotation of the Genome Sequence of Fusarium oxysporum HDV247.</title>
        <authorList>
            <consortium name="The Broad Institute Genomics Platform"/>
            <person name="Ma L.-J."/>
            <person name="Corby-Kistler H."/>
            <person name="Broz K."/>
            <person name="Gale L.R."/>
            <person name="Jonkers W."/>
            <person name="O'Donnell K."/>
            <person name="Ploetz R."/>
            <person name="Steinberg C."/>
            <person name="Schwartz D.C."/>
            <person name="VanEtten H."/>
            <person name="Zhou S."/>
            <person name="Young S.K."/>
            <person name="Zeng Q."/>
            <person name="Gargeya S."/>
            <person name="Fitzgerald M."/>
            <person name="Abouelleil A."/>
            <person name="Alvarado L."/>
            <person name="Chapman S.B."/>
            <person name="Gainer-Dewar J."/>
            <person name="Goldberg J."/>
            <person name="Griggs A."/>
            <person name="Gujja S."/>
            <person name="Hansen M."/>
            <person name="Howarth C."/>
            <person name="Imamovic A."/>
            <person name="Ireland A."/>
            <person name="Larimer J."/>
            <person name="McCowan C."/>
            <person name="Murphy C."/>
            <person name="Pearson M."/>
            <person name="Poon T.W."/>
            <person name="Priest M."/>
            <person name="Roberts A."/>
            <person name="Saif S."/>
            <person name="Shea T."/>
            <person name="Sykes S."/>
            <person name="Wortman J."/>
            <person name="Nusbaum C."/>
            <person name="Birren B."/>
        </authorList>
    </citation>
    <scope>NUCLEOTIDE SEQUENCE</scope>
    <source>
        <strain evidence="2">HDV247</strain>
    </source>
</reference>